<dbReference type="EMBL" id="JAUEIF010000009">
    <property type="protein sequence ID" value="MDN0025826.1"/>
    <property type="molecule type" value="Genomic_DNA"/>
</dbReference>
<name>A0AAW7JXS5_9BACT</name>
<evidence type="ECO:0000256" key="1">
    <source>
        <dbReference type="PROSITE-ProRule" id="PRU00473"/>
    </source>
</evidence>
<dbReference type="AlphaFoldDB" id="A0AAW7JXS5"/>
<evidence type="ECO:0000313" key="3">
    <source>
        <dbReference type="EMBL" id="MDN0025826.1"/>
    </source>
</evidence>
<reference evidence="3" key="2">
    <citation type="submission" date="2023-08" db="EMBL/GenBank/DDBJ databases">
        <title>Identification and characterization of horizontal gene transfer across gut microbiota members of farm animals based on homology search.</title>
        <authorList>
            <person name="Schwarzerova J."/>
            <person name="Nykrynova M."/>
            <person name="Jureckova K."/>
            <person name="Cejkova D."/>
            <person name="Rychlik I."/>
        </authorList>
    </citation>
    <scope>NUCLEOTIDE SEQUENCE</scope>
    <source>
        <strain evidence="3">ET15</strain>
    </source>
</reference>
<dbReference type="SUPFAM" id="SSF56925">
    <property type="entry name" value="OMPA-like"/>
    <property type="match status" value="1"/>
</dbReference>
<accession>A0AAW7JXS5</accession>
<sequence length="447" mass="50157">MMQSLQPTYLRNVTEGSGWDRNWFLEVKGGTSAFLGSPIGCGDLFDRLTPALQVGIGKWFTPAVGGRIEFQGYQFKNAEFATMKYQFIHADFMYNLTAFIRQNELGLSRWDVIPFLGVGMAHNSDWSNGNGSGTNHPFALAYGLEARYRLSNRLHLLAELSGMTTMKNFDAIGSSSRFGDNMLTLSAGLSVTIGKVGHKRIIDAKPYMSQNEWLLDYANGLSSRNRYLTKRVHEDEQCMAEYRKILEIEGLLDLYKDRLTDKGHTKMKSLYPKNDYSGLNSLRARLANRGWDGNPNTMPRAMQKRNGVEETDGIYSLDSLLNNSGVSDNAYLNAILNGQEYIGAPIYFFFHLGTDVLTEKNQVMNLDEIARIANKHSLQVKVIGAADSATGTESINDNLSRQRAEYIRRLLLDRGVDDSRIYTIYAGGIDKYSPVEANRNTCVVLSF</sequence>
<feature type="domain" description="OmpA-like" evidence="2">
    <location>
        <begin position="337"/>
        <end position="447"/>
    </location>
</feature>
<keyword evidence="1" id="KW-0472">Membrane</keyword>
<gene>
    <name evidence="3" type="ORF">QVN84_09900</name>
</gene>
<protein>
    <submittedName>
        <fullName evidence="3">OmpA family protein</fullName>
    </submittedName>
</protein>
<dbReference type="RefSeq" id="WP_289836580.1">
    <property type="nucleotide sequence ID" value="NZ_JAUEIF010000009.1"/>
</dbReference>
<dbReference type="Gene3D" id="3.30.1330.60">
    <property type="entry name" value="OmpA-like domain"/>
    <property type="match status" value="1"/>
</dbReference>
<dbReference type="GO" id="GO:0016020">
    <property type="term" value="C:membrane"/>
    <property type="evidence" value="ECO:0007669"/>
    <property type="project" value="UniProtKB-UniRule"/>
</dbReference>
<reference evidence="3" key="1">
    <citation type="submission" date="2023-06" db="EMBL/GenBank/DDBJ databases">
        <authorList>
            <person name="Zeman M."/>
            <person name="Kubasova T."/>
            <person name="Jahodarova E."/>
            <person name="Nykrynova M."/>
            <person name="Rychlik I."/>
        </authorList>
    </citation>
    <scope>NUCLEOTIDE SEQUENCE</scope>
    <source>
        <strain evidence="3">ET15</strain>
    </source>
</reference>
<organism evidence="3 4">
    <name type="scientific">Leyella lascolaii</name>
    <dbReference type="NCBI Taxonomy" id="1776379"/>
    <lineage>
        <taxon>Bacteria</taxon>
        <taxon>Pseudomonadati</taxon>
        <taxon>Bacteroidota</taxon>
        <taxon>Bacteroidia</taxon>
        <taxon>Bacteroidales</taxon>
        <taxon>Prevotellaceae</taxon>
        <taxon>Leyella</taxon>
    </lineage>
</organism>
<dbReference type="Pfam" id="PF00691">
    <property type="entry name" value="OmpA"/>
    <property type="match status" value="1"/>
</dbReference>
<proteinExistence type="predicted"/>
<dbReference type="Proteomes" id="UP001168478">
    <property type="component" value="Unassembled WGS sequence"/>
</dbReference>
<dbReference type="PROSITE" id="PS51123">
    <property type="entry name" value="OMPA_2"/>
    <property type="match status" value="1"/>
</dbReference>
<dbReference type="SUPFAM" id="SSF103088">
    <property type="entry name" value="OmpA-like"/>
    <property type="match status" value="1"/>
</dbReference>
<dbReference type="Gene3D" id="2.40.160.20">
    <property type="match status" value="1"/>
</dbReference>
<dbReference type="InterPro" id="IPR011250">
    <property type="entry name" value="OMP/PagP_B-barrel"/>
</dbReference>
<evidence type="ECO:0000313" key="4">
    <source>
        <dbReference type="Proteomes" id="UP001168478"/>
    </source>
</evidence>
<evidence type="ECO:0000259" key="2">
    <source>
        <dbReference type="PROSITE" id="PS51123"/>
    </source>
</evidence>
<dbReference type="InterPro" id="IPR036737">
    <property type="entry name" value="OmpA-like_sf"/>
</dbReference>
<comment type="caution">
    <text evidence="3">The sequence shown here is derived from an EMBL/GenBank/DDBJ whole genome shotgun (WGS) entry which is preliminary data.</text>
</comment>
<dbReference type="InterPro" id="IPR006665">
    <property type="entry name" value="OmpA-like"/>
</dbReference>